<dbReference type="Pfam" id="PF06485">
    <property type="entry name" value="Tab2-like_N"/>
    <property type="match status" value="1"/>
</dbReference>
<name>A0A2W4WHR0_9CYAN</name>
<dbReference type="InterPro" id="IPR046760">
    <property type="entry name" value="Tab2-like_N"/>
</dbReference>
<organism evidence="3 4">
    <name type="scientific">Pseudanabaena frigida</name>
    <dbReference type="NCBI Taxonomy" id="945775"/>
    <lineage>
        <taxon>Bacteria</taxon>
        <taxon>Bacillati</taxon>
        <taxon>Cyanobacteriota</taxon>
        <taxon>Cyanophyceae</taxon>
        <taxon>Pseudanabaenales</taxon>
        <taxon>Pseudanabaenaceae</taxon>
        <taxon>Pseudanabaena</taxon>
    </lineage>
</organism>
<dbReference type="InterPro" id="IPR009472">
    <property type="entry name" value="Tab2-like"/>
</dbReference>
<dbReference type="PANTHER" id="PTHR34556:SF2">
    <property type="entry name" value="PROTEIN TAB2 HOMOLOG, CHLOROPLASTIC"/>
    <property type="match status" value="1"/>
</dbReference>
<dbReference type="GO" id="GO:0003723">
    <property type="term" value="F:RNA binding"/>
    <property type="evidence" value="ECO:0007669"/>
    <property type="project" value="InterPro"/>
</dbReference>
<evidence type="ECO:0000259" key="2">
    <source>
        <dbReference type="Pfam" id="PF20429"/>
    </source>
</evidence>
<reference evidence="3 4" key="2">
    <citation type="submission" date="2018-06" db="EMBL/GenBank/DDBJ databases">
        <title>Metagenomic assembly of (sub)arctic Cyanobacteria and their associated microbiome from non-axenic cultures.</title>
        <authorList>
            <person name="Baurain D."/>
        </authorList>
    </citation>
    <scope>NUCLEOTIDE SEQUENCE [LARGE SCALE GENOMIC DNA]</scope>
    <source>
        <strain evidence="3">ULC066bin1</strain>
    </source>
</reference>
<dbReference type="EMBL" id="QBML01000003">
    <property type="protein sequence ID" value="PZO44100.1"/>
    <property type="molecule type" value="Genomic_DNA"/>
</dbReference>
<evidence type="ECO:0008006" key="5">
    <source>
        <dbReference type="Google" id="ProtNLM"/>
    </source>
</evidence>
<sequence>MSKIWELDFYSRPLLDANNKKVWELLICDRDRQFEWVRECPSNEVNSEWLAKQLVDCVATTGETPIKIRFFRPSMANIIIRGCTLAGIKAQASRRVFTMSAWLAERMAIIYPNRDGFQAVDPNPLPLKVLAAQDPKPIPDALMGERWIAVSLKAGDFVNANEWSMDFSELLDIGNLDPETIISGIVIISARATALAAWMSGVDPVFLKFERNLLGDRCQMQLEASADARWVLANLQAPKDKEAIAQGAAFEKAKQNAQGFHFLAVQTSPDIEHFAGFWMLKEVM</sequence>
<dbReference type="PANTHER" id="PTHR34556">
    <property type="match status" value="1"/>
</dbReference>
<accession>A0A2W4WHR0</accession>
<protein>
    <recommendedName>
        <fullName evidence="5">DUF1092 domain-containing protein</fullName>
    </recommendedName>
</protein>
<dbReference type="AlphaFoldDB" id="A0A2W4WHR0"/>
<feature type="domain" description="RNA-binding protein Tab2-like N-terminal" evidence="1">
    <location>
        <begin position="4"/>
        <end position="106"/>
    </location>
</feature>
<evidence type="ECO:0000313" key="3">
    <source>
        <dbReference type="EMBL" id="PZO44100.1"/>
    </source>
</evidence>
<dbReference type="Proteomes" id="UP000249467">
    <property type="component" value="Unassembled WGS sequence"/>
</dbReference>
<proteinExistence type="predicted"/>
<dbReference type="InterPro" id="IPR046761">
    <property type="entry name" value="Tab2-like_C"/>
</dbReference>
<feature type="domain" description="RNA-binding protein Tab2/Atab2 C-terminal" evidence="2">
    <location>
        <begin position="130"/>
        <end position="281"/>
    </location>
</feature>
<dbReference type="Pfam" id="PF20429">
    <property type="entry name" value="Tab2-like_C"/>
    <property type="match status" value="1"/>
</dbReference>
<evidence type="ECO:0000259" key="1">
    <source>
        <dbReference type="Pfam" id="PF06485"/>
    </source>
</evidence>
<comment type="caution">
    <text evidence="3">The sequence shown here is derived from an EMBL/GenBank/DDBJ whole genome shotgun (WGS) entry which is preliminary data.</text>
</comment>
<reference evidence="3 4" key="1">
    <citation type="submission" date="2018-04" db="EMBL/GenBank/DDBJ databases">
        <authorList>
            <person name="Go L.Y."/>
            <person name="Mitchell J.A."/>
        </authorList>
    </citation>
    <scope>NUCLEOTIDE SEQUENCE [LARGE SCALE GENOMIC DNA]</scope>
    <source>
        <strain evidence="3">ULC066bin1</strain>
    </source>
</reference>
<gene>
    <name evidence="3" type="ORF">DCF19_02515</name>
</gene>
<evidence type="ECO:0000313" key="4">
    <source>
        <dbReference type="Proteomes" id="UP000249467"/>
    </source>
</evidence>